<gene>
    <name evidence="10" type="ORF">OS493_012736</name>
</gene>
<keyword evidence="8" id="KW-0732">Signal</keyword>
<feature type="signal peptide" evidence="8">
    <location>
        <begin position="1"/>
        <end position="21"/>
    </location>
</feature>
<dbReference type="OrthoDB" id="5950614at2759"/>
<feature type="chain" id="PRO_5040781689" description="Chitin-binding type-4 domain-containing protein" evidence="8">
    <location>
        <begin position="22"/>
        <end position="495"/>
    </location>
</feature>
<dbReference type="PANTHER" id="PTHR36575:SF2">
    <property type="entry name" value="CHITIN-BINDING TYPE-4 DOMAIN-CONTAINING PROTEIN-RELATED"/>
    <property type="match status" value="1"/>
</dbReference>
<evidence type="ECO:0000256" key="5">
    <source>
        <dbReference type="ARBA" id="ARBA00023180"/>
    </source>
</evidence>
<evidence type="ECO:0000256" key="2">
    <source>
        <dbReference type="ARBA" id="ARBA00022723"/>
    </source>
</evidence>
<dbReference type="PANTHER" id="PTHR36575">
    <property type="entry name" value="BINDING PROTEIN, PUTATIVE (AFU_ORTHOLOGUE AFUA_1G14430)-RELATED"/>
    <property type="match status" value="1"/>
</dbReference>
<organism evidence="10 11">
    <name type="scientific">Desmophyllum pertusum</name>
    <dbReference type="NCBI Taxonomy" id="174260"/>
    <lineage>
        <taxon>Eukaryota</taxon>
        <taxon>Metazoa</taxon>
        <taxon>Cnidaria</taxon>
        <taxon>Anthozoa</taxon>
        <taxon>Hexacorallia</taxon>
        <taxon>Scleractinia</taxon>
        <taxon>Caryophylliina</taxon>
        <taxon>Caryophylliidae</taxon>
        <taxon>Desmophyllum</taxon>
    </lineage>
</organism>
<evidence type="ECO:0000256" key="3">
    <source>
        <dbReference type="ARBA" id="ARBA00023008"/>
    </source>
</evidence>
<sequence>MAVKEIIRLFVATSLIALVLGHGRLISPASRNSAWRFFPNRPKQYTDNELNCGGFNVQWNKNNGKCGVCGDAYHNKNPYYVYPGKYAKDGFITKTYKEGQEIEVTIDITSNHQGYFRFSVGKLVNRPITQEQLKHVLLQPDGSNTWPLHASRNGVFKIKLLLPKGLTCDHCVMQWWWTVGNNWGCNDNGDCGEGLGKKQETFVNCADIKIESAGGPVPTGAPNTNAPSTESPTTQKPMTQSPSTQEPSTEEPSTTEARVCRATGVWAGDANMDKWCRMNCARGYCPASHCQGEMAVKEITRLFVAASLIALVLGHGRLFDPASRNSAWRFFPNRPKQYTDNELNCGGFNVQWSQNNGKCGVCGDAYHNKNPKYVYPGKYAKDGFITKTYKEGQEIEVTIDITSNHQGYFRFSVGKLVNRPITQEQLKHVLLQPDGSNTWPLHASRNGEFKIKLVLPKGLTCDHCVMQWWWTVGNNWGCNDNGDCGEGLGKKQRPS</sequence>
<feature type="compositionally biased region" description="Polar residues" evidence="7">
    <location>
        <begin position="221"/>
        <end position="238"/>
    </location>
</feature>
<evidence type="ECO:0000313" key="11">
    <source>
        <dbReference type="Proteomes" id="UP001163046"/>
    </source>
</evidence>
<protein>
    <recommendedName>
        <fullName evidence="9">Chitin-binding type-4 domain-containing protein</fullName>
    </recommendedName>
</protein>
<evidence type="ECO:0000256" key="4">
    <source>
        <dbReference type="ARBA" id="ARBA00023157"/>
    </source>
</evidence>
<keyword evidence="2" id="KW-0479">Metal-binding</keyword>
<dbReference type="InterPro" id="IPR052282">
    <property type="entry name" value="Starch-active_LPMO"/>
</dbReference>
<dbReference type="InterPro" id="IPR004302">
    <property type="entry name" value="Cellulose/chitin-bd_N"/>
</dbReference>
<keyword evidence="11" id="KW-1185">Reference proteome</keyword>
<keyword evidence="3" id="KW-0186">Copper</keyword>
<dbReference type="Pfam" id="PF03067">
    <property type="entry name" value="LPMO_10"/>
    <property type="match status" value="2"/>
</dbReference>
<proteinExistence type="inferred from homology"/>
<evidence type="ECO:0000256" key="1">
    <source>
        <dbReference type="ARBA" id="ARBA00001973"/>
    </source>
</evidence>
<dbReference type="Proteomes" id="UP001163046">
    <property type="component" value="Unassembled WGS sequence"/>
</dbReference>
<comment type="caution">
    <text evidence="10">The sequence shown here is derived from an EMBL/GenBank/DDBJ whole genome shotgun (WGS) entry which is preliminary data.</text>
</comment>
<dbReference type="AlphaFoldDB" id="A0A9W9ZH91"/>
<keyword evidence="5" id="KW-0325">Glycoprotein</keyword>
<feature type="domain" description="Chitin-binding type-4" evidence="9">
    <location>
        <begin position="22"/>
        <end position="208"/>
    </location>
</feature>
<reference evidence="10" key="1">
    <citation type="submission" date="2023-01" db="EMBL/GenBank/DDBJ databases">
        <title>Genome assembly of the deep-sea coral Lophelia pertusa.</title>
        <authorList>
            <person name="Herrera S."/>
            <person name="Cordes E."/>
        </authorList>
    </citation>
    <scope>NUCLEOTIDE SEQUENCE</scope>
    <source>
        <strain evidence="10">USNM1676648</strain>
        <tissue evidence="10">Polyp</tissue>
    </source>
</reference>
<feature type="domain" description="Chitin-binding type-4" evidence="9">
    <location>
        <begin position="315"/>
        <end position="473"/>
    </location>
</feature>
<accession>A0A9W9ZH91</accession>
<name>A0A9W9ZH91_9CNID</name>
<evidence type="ECO:0000256" key="7">
    <source>
        <dbReference type="SAM" id="MobiDB-lite"/>
    </source>
</evidence>
<dbReference type="EMBL" id="MU826355">
    <property type="protein sequence ID" value="KAJ7379974.1"/>
    <property type="molecule type" value="Genomic_DNA"/>
</dbReference>
<feature type="compositionally biased region" description="Low complexity" evidence="7">
    <location>
        <begin position="239"/>
        <end position="256"/>
    </location>
</feature>
<comment type="similarity">
    <text evidence="6">Belongs to the polysaccharide monooxygenase AA13 family.</text>
</comment>
<comment type="cofactor">
    <cofactor evidence="1">
        <name>Cu(2+)</name>
        <dbReference type="ChEBI" id="CHEBI:29036"/>
    </cofactor>
</comment>
<evidence type="ECO:0000256" key="6">
    <source>
        <dbReference type="ARBA" id="ARBA00034311"/>
    </source>
</evidence>
<evidence type="ECO:0000259" key="9">
    <source>
        <dbReference type="Pfam" id="PF03067"/>
    </source>
</evidence>
<evidence type="ECO:0000256" key="8">
    <source>
        <dbReference type="SAM" id="SignalP"/>
    </source>
</evidence>
<evidence type="ECO:0000313" key="10">
    <source>
        <dbReference type="EMBL" id="KAJ7379974.1"/>
    </source>
</evidence>
<dbReference type="GO" id="GO:0046872">
    <property type="term" value="F:metal ion binding"/>
    <property type="evidence" value="ECO:0007669"/>
    <property type="project" value="UniProtKB-KW"/>
</dbReference>
<keyword evidence="4" id="KW-1015">Disulfide bond</keyword>
<feature type="region of interest" description="Disordered" evidence="7">
    <location>
        <begin position="214"/>
        <end position="257"/>
    </location>
</feature>